<dbReference type="PANTHER" id="PTHR43000">
    <property type="entry name" value="DTDP-D-GLUCOSE 4,6-DEHYDRATASE-RELATED"/>
    <property type="match status" value="1"/>
</dbReference>
<sequence length="303" mass="34086">MKVLVTGGSGFIGMNLVEAYLKKGHDVVIVDIHPPLGHLLEHKRVTFYQVDITDQAFFKVVEKEKPDVINHHAAQIDVQRSIKEPAFDANVNILGTINILEACRMNKGATLIYPSSAAVYGTPVYLGIDEDHPVAPISTYGISKYTPEQYIRAYHELYQIPYTIFRYSNVYGKYQDPKGEGGVISILVNCALSERGFCVFGNGEQTRDFIHVSDVVEANMRASEETFNDFFNISTGVATTLNDTITAFEEVIGRTLQKEMVDERAGDIKHSYLLNEKAQRKMGWIPKETVQSGLKQTFEFYNQ</sequence>
<protein>
    <submittedName>
        <fullName evidence="3">NAD-dependent epimerase/dehydratase family protein</fullName>
    </submittedName>
</protein>
<gene>
    <name evidence="3" type="ORF">AB3N04_13330</name>
</gene>
<accession>A0AB39BQJ4</accession>
<evidence type="ECO:0000259" key="2">
    <source>
        <dbReference type="Pfam" id="PF01370"/>
    </source>
</evidence>
<dbReference type="Pfam" id="PF01370">
    <property type="entry name" value="Epimerase"/>
    <property type="match status" value="1"/>
</dbReference>
<proteinExistence type="inferred from homology"/>
<name>A0AB39BQJ4_9BACI</name>
<dbReference type="SUPFAM" id="SSF51735">
    <property type="entry name" value="NAD(P)-binding Rossmann-fold domains"/>
    <property type="match status" value="1"/>
</dbReference>
<dbReference type="InterPro" id="IPR036291">
    <property type="entry name" value="NAD(P)-bd_dom_sf"/>
</dbReference>
<dbReference type="EMBL" id="CP162551">
    <property type="protein sequence ID" value="XDI35690.1"/>
    <property type="molecule type" value="Genomic_DNA"/>
</dbReference>
<dbReference type="RefSeq" id="WP_368503234.1">
    <property type="nucleotide sequence ID" value="NZ_CP162551.1"/>
</dbReference>
<organism evidence="3">
    <name type="scientific">Alkalihalophilus sp. As8PL</name>
    <dbReference type="NCBI Taxonomy" id="3237103"/>
    <lineage>
        <taxon>Bacteria</taxon>
        <taxon>Bacillati</taxon>
        <taxon>Bacillota</taxon>
        <taxon>Bacilli</taxon>
        <taxon>Bacillales</taxon>
        <taxon>Bacillaceae</taxon>
        <taxon>Alkalihalophilus</taxon>
    </lineage>
</organism>
<feature type="domain" description="NAD-dependent epimerase/dehydratase" evidence="2">
    <location>
        <begin position="3"/>
        <end position="225"/>
    </location>
</feature>
<dbReference type="AlphaFoldDB" id="A0AB39BQJ4"/>
<reference evidence="3" key="1">
    <citation type="submission" date="2024-07" db="EMBL/GenBank/DDBJ databases">
        <title>Identification and characteristics of an arsenic-resistant bacterial isolate, which belongs to a novel species.</title>
        <authorList>
            <person name="Juszczyk A."/>
            <person name="Kowalczyk A."/>
            <person name="Was K."/>
            <person name="Kosowicz W."/>
            <person name="Budzyn A."/>
            <person name="Latowski D."/>
        </authorList>
    </citation>
    <scope>NUCLEOTIDE SEQUENCE</scope>
    <source>
        <strain evidence="3">As8PL</strain>
    </source>
</reference>
<evidence type="ECO:0000313" key="3">
    <source>
        <dbReference type="EMBL" id="XDI35690.1"/>
    </source>
</evidence>
<dbReference type="InterPro" id="IPR001509">
    <property type="entry name" value="Epimerase_deHydtase"/>
</dbReference>
<evidence type="ECO:0000256" key="1">
    <source>
        <dbReference type="ARBA" id="ARBA00007637"/>
    </source>
</evidence>
<dbReference type="Gene3D" id="3.40.50.720">
    <property type="entry name" value="NAD(P)-binding Rossmann-like Domain"/>
    <property type="match status" value="1"/>
</dbReference>
<comment type="similarity">
    <text evidence="1">Belongs to the NAD(P)-dependent epimerase/dehydratase family.</text>
</comment>